<protein>
    <recommendedName>
        <fullName evidence="6">Proteinase inhibitor</fullName>
    </recommendedName>
</protein>
<dbReference type="PANTHER" id="PTHR33091:SF94">
    <property type="entry name" value="PROTEASE INHIBITOR PROTEIN"/>
    <property type="match status" value="1"/>
</dbReference>
<keyword evidence="5" id="KW-1185">Reference proteome</keyword>
<dbReference type="InterPro" id="IPR000864">
    <property type="entry name" value="Prot_inh_pot1"/>
</dbReference>
<dbReference type="GO" id="GO:0004867">
    <property type="term" value="F:serine-type endopeptidase inhibitor activity"/>
    <property type="evidence" value="ECO:0007669"/>
    <property type="project" value="UniProtKB-KW"/>
</dbReference>
<sequence length="87" mass="9499">MSGITRQPYPPCVNGGAGGNCFGRCSWPELVGQNAEKAKAVIEKENAYVTVVLLQEGKEVGRTDYCINRVYVYVDDKGNVSQRPFVG</sequence>
<proteinExistence type="inferred from homology"/>
<dbReference type="InterPro" id="IPR036354">
    <property type="entry name" value="Prot_inh_pot1_sf"/>
</dbReference>
<gene>
    <name evidence="4" type="ORF">ACJRO7_033136</name>
</gene>
<dbReference type="Pfam" id="PF00280">
    <property type="entry name" value="potato_inhibit"/>
    <property type="match status" value="1"/>
</dbReference>
<accession>A0ABD3JLS5</accession>
<comment type="caution">
    <text evidence="4">The sequence shown here is derived from an EMBL/GenBank/DDBJ whole genome shotgun (WGS) entry which is preliminary data.</text>
</comment>
<dbReference type="PROSITE" id="PS00285">
    <property type="entry name" value="POTATO_INHIBITOR"/>
    <property type="match status" value="1"/>
</dbReference>
<name>A0ABD3JLS5_EUCGL</name>
<evidence type="ECO:0000256" key="3">
    <source>
        <dbReference type="ARBA" id="ARBA00022900"/>
    </source>
</evidence>
<dbReference type="Gene3D" id="3.30.10.10">
    <property type="entry name" value="Trypsin Inhibitor V, subunit A"/>
    <property type="match status" value="1"/>
</dbReference>
<evidence type="ECO:0000256" key="2">
    <source>
        <dbReference type="ARBA" id="ARBA00022690"/>
    </source>
</evidence>
<evidence type="ECO:0008006" key="6">
    <source>
        <dbReference type="Google" id="ProtNLM"/>
    </source>
</evidence>
<comment type="similarity">
    <text evidence="1">Belongs to the protease inhibitor I13 (potato type I serine protease inhibitor) family.</text>
</comment>
<dbReference type="PANTHER" id="PTHR33091">
    <property type="entry name" value="PROTEIN, PUTATIVE, EXPRESSED-RELATED"/>
    <property type="match status" value="1"/>
</dbReference>
<evidence type="ECO:0000313" key="5">
    <source>
        <dbReference type="Proteomes" id="UP001634007"/>
    </source>
</evidence>
<keyword evidence="2" id="KW-0646">Protease inhibitor</keyword>
<evidence type="ECO:0000313" key="4">
    <source>
        <dbReference type="EMBL" id="KAL3728500.1"/>
    </source>
</evidence>
<organism evidence="4 5">
    <name type="scientific">Eucalyptus globulus</name>
    <name type="common">Tasmanian blue gum</name>
    <dbReference type="NCBI Taxonomy" id="34317"/>
    <lineage>
        <taxon>Eukaryota</taxon>
        <taxon>Viridiplantae</taxon>
        <taxon>Streptophyta</taxon>
        <taxon>Embryophyta</taxon>
        <taxon>Tracheophyta</taxon>
        <taxon>Spermatophyta</taxon>
        <taxon>Magnoliopsida</taxon>
        <taxon>eudicotyledons</taxon>
        <taxon>Gunneridae</taxon>
        <taxon>Pentapetalae</taxon>
        <taxon>rosids</taxon>
        <taxon>malvids</taxon>
        <taxon>Myrtales</taxon>
        <taxon>Myrtaceae</taxon>
        <taxon>Myrtoideae</taxon>
        <taxon>Eucalypteae</taxon>
        <taxon>Eucalyptus</taxon>
    </lineage>
</organism>
<dbReference type="Proteomes" id="UP001634007">
    <property type="component" value="Unassembled WGS sequence"/>
</dbReference>
<keyword evidence="3" id="KW-0722">Serine protease inhibitor</keyword>
<reference evidence="4 5" key="1">
    <citation type="submission" date="2024-11" db="EMBL/GenBank/DDBJ databases">
        <title>Chromosome-level genome assembly of Eucalyptus globulus Labill. provides insights into its genome evolution.</title>
        <authorList>
            <person name="Li X."/>
        </authorList>
    </citation>
    <scope>NUCLEOTIDE SEQUENCE [LARGE SCALE GENOMIC DNA]</scope>
    <source>
        <strain evidence="4">CL2024</strain>
        <tissue evidence="4">Fresh tender leaves</tissue>
    </source>
</reference>
<dbReference type="EMBL" id="JBJKBG010000008">
    <property type="protein sequence ID" value="KAL3728500.1"/>
    <property type="molecule type" value="Genomic_DNA"/>
</dbReference>
<evidence type="ECO:0000256" key="1">
    <source>
        <dbReference type="ARBA" id="ARBA00008210"/>
    </source>
</evidence>
<dbReference type="SUPFAM" id="SSF54654">
    <property type="entry name" value="CI-2 family of serine protease inhibitors"/>
    <property type="match status" value="1"/>
</dbReference>
<dbReference type="AlphaFoldDB" id="A0ABD3JLS5"/>